<dbReference type="WBParaSite" id="nRc.2.0.1.t11148-RA">
    <property type="protein sequence ID" value="nRc.2.0.1.t11148-RA"/>
    <property type="gene ID" value="nRc.2.0.1.g11148"/>
</dbReference>
<protein>
    <submittedName>
        <fullName evidence="2">Uncharacterized protein</fullName>
    </submittedName>
</protein>
<dbReference type="AlphaFoldDB" id="A0A915IBI9"/>
<reference evidence="2" key="1">
    <citation type="submission" date="2022-11" db="UniProtKB">
        <authorList>
            <consortium name="WormBaseParasite"/>
        </authorList>
    </citation>
    <scope>IDENTIFICATION</scope>
</reference>
<proteinExistence type="predicted"/>
<dbReference type="Proteomes" id="UP000887565">
    <property type="component" value="Unplaced"/>
</dbReference>
<evidence type="ECO:0000313" key="1">
    <source>
        <dbReference type="Proteomes" id="UP000887565"/>
    </source>
</evidence>
<evidence type="ECO:0000313" key="2">
    <source>
        <dbReference type="WBParaSite" id="nRc.2.0.1.t11148-RA"/>
    </source>
</evidence>
<name>A0A915IBI9_ROMCU</name>
<sequence>MSLDTQDRCGSGRRKGARSRVVARRRVAYKWMRHRWSCYNIRPCGKFWGICGVRKLKFCSTVYRKKRRLNNTNLKNSKITTRLPRDHRSTFSTSKTSKVGILGRCGNCEQWGDRTDVRGYRAGCKEAAGCRKAPAEIVRQSSERVPAISRQKHSLTIGQARHLPLWQSWSHVCTSQDNFLPQICKQMCSFCVQHISRHLCVWQFFFLPQGLSQRYGLASVKKKDKIPFILEKIECGKGICMLNLTDSPLTLPQHADCKTKPEIDPIRHRRQCQLLRAGGHSFIKAEVNMDVTCQPWRHIGICCVQRPIYYISVGFTVVAKGHRSRRWGLRTSSRRKTVQGIIQKKKLKHQIFRSENNNTTLKSSVPQRTCLLLDPQTQNFSTIFGQGGQGPGWHNKGQGCGQPVIDSRDRLHILPQEWGVRNDEAPLF</sequence>
<accession>A0A915IBI9</accession>
<organism evidence="1 2">
    <name type="scientific">Romanomermis culicivorax</name>
    <name type="common">Nematode worm</name>
    <dbReference type="NCBI Taxonomy" id="13658"/>
    <lineage>
        <taxon>Eukaryota</taxon>
        <taxon>Metazoa</taxon>
        <taxon>Ecdysozoa</taxon>
        <taxon>Nematoda</taxon>
        <taxon>Enoplea</taxon>
        <taxon>Dorylaimia</taxon>
        <taxon>Mermithida</taxon>
        <taxon>Mermithoidea</taxon>
        <taxon>Mermithidae</taxon>
        <taxon>Romanomermis</taxon>
    </lineage>
</organism>
<keyword evidence="1" id="KW-1185">Reference proteome</keyword>